<dbReference type="Pfam" id="PF00270">
    <property type="entry name" value="DEAD"/>
    <property type="match status" value="1"/>
</dbReference>
<keyword evidence="6" id="KW-0547">Nucleotide-binding</keyword>
<dbReference type="GO" id="GO:0003724">
    <property type="term" value="F:RNA helicase activity"/>
    <property type="evidence" value="ECO:0007669"/>
    <property type="project" value="UniProtKB-EC"/>
</dbReference>
<accession>A0A0D0E9I4</accession>
<sequence>MTLQKRKRSVEDEEDSDFSVVQADDDTDMDISSALTGKPARKGPLTGPNTDGDDDDDDELQEFIHDSIAKRNVKGGTEMLKKIKSKGKGKGDVGGGSFQSMGLHPSLLRALTLQGYRTPTPIQRATIPSLLTTPPRDLVGMARTGSGKTLAYMIPLVQRLGGRHAHVFGARAVVLVPARELALQVIKVGKSLLKGWRGDGAQHAGEGDDDDTKVGKGESLRWGLIVGGEGMDEQFEMISGNPDVIIATPGRLLHLIVEMSLSLASVQYVVFDEADRLFELGFSTALSEILARLPASRQTLLFSATLPKSLVDFAKAGLRDPKLVRLDAESKISTDLRMAFFSVKQAEKDACLLSLLRDVIKVPLGSTETTVATDGDEDHGKSSKGKGKAKAKYPTHTAPHQTLVFGATKHHVEYLSALLTAAGYAVSALYGSLVQSTRSYQMSQFLAQKTQILVVTDVAARGLDIPVLEHVVNYDFPFGARVFVHRVGRTARAGRKGWAWSFVTHSEASYLCDLQLFLGRPLLGAAAQPPSVLTSEEPYTQSLVLGPFPRDAIDAEVEYVRTLHASHHSLASLRGVMERGQSMYERSRGKASAVSYKRAKEMAKSGGGWAGDAEGVHPVLSLMRRTKEDVIDAHLINEEREKEEKRRAMVLAVTAFKPSETVFELGTRGKAGTVNAALMKERRKALAKAAARTVTAGPSTTIAEDVQVDDGDAPQGDVEMEMADEEEIVAVFETSGKKSGRESYRDEDFYMSHYQKDANTEKGYSLADGTSSFAVQAHGASFDLAGDVTVTERQRHNKMTWDKKKKKFIKGDGIGADNVKLVCTESGTRLPATYRSGRFDEWRKKAKVTIPKIGERETERPASMGGHGGRKWKHNNIVEAKPLDRLSKDYDRKSRQLKKKEEKAVDGDSERAQARPTKGPGGKAPKISGGKRLGGRSLGRVKSEIKTIDQIHKTRNFAEKRRMKNSRPNRKSKR</sequence>
<reference evidence="18 19" key="1">
    <citation type="submission" date="2014-04" db="EMBL/GenBank/DDBJ databases">
        <authorList>
            <consortium name="DOE Joint Genome Institute"/>
            <person name="Kuo A."/>
            <person name="Kohler A."/>
            <person name="Jargeat P."/>
            <person name="Nagy L.G."/>
            <person name="Floudas D."/>
            <person name="Copeland A."/>
            <person name="Barry K.W."/>
            <person name="Cichocki N."/>
            <person name="Veneault-Fourrey C."/>
            <person name="LaButti K."/>
            <person name="Lindquist E.A."/>
            <person name="Lipzen A."/>
            <person name="Lundell T."/>
            <person name="Morin E."/>
            <person name="Murat C."/>
            <person name="Sun H."/>
            <person name="Tunlid A."/>
            <person name="Henrissat B."/>
            <person name="Grigoriev I.V."/>
            <person name="Hibbett D.S."/>
            <person name="Martin F."/>
            <person name="Nordberg H.P."/>
            <person name="Cantor M.N."/>
            <person name="Hua S.X."/>
        </authorList>
    </citation>
    <scope>NUCLEOTIDE SEQUENCE [LARGE SCALE GENOMIC DNA]</scope>
    <source>
        <strain evidence="18 19">Ve08.2h10</strain>
    </source>
</reference>
<dbReference type="AlphaFoldDB" id="A0A0D0E9I4"/>
<feature type="region of interest" description="Disordered" evidence="14">
    <location>
        <begin position="1"/>
        <end position="58"/>
    </location>
</feature>
<feature type="domain" description="Helicase ATP-binding" evidence="15">
    <location>
        <begin position="129"/>
        <end position="324"/>
    </location>
</feature>
<evidence type="ECO:0000256" key="11">
    <source>
        <dbReference type="ARBA" id="ARBA00023242"/>
    </source>
</evidence>
<evidence type="ECO:0000256" key="14">
    <source>
        <dbReference type="SAM" id="MobiDB-lite"/>
    </source>
</evidence>
<reference evidence="19" key="2">
    <citation type="submission" date="2015-01" db="EMBL/GenBank/DDBJ databases">
        <title>Evolutionary Origins and Diversification of the Mycorrhizal Mutualists.</title>
        <authorList>
            <consortium name="DOE Joint Genome Institute"/>
            <consortium name="Mycorrhizal Genomics Consortium"/>
            <person name="Kohler A."/>
            <person name="Kuo A."/>
            <person name="Nagy L.G."/>
            <person name="Floudas D."/>
            <person name="Copeland A."/>
            <person name="Barry K.W."/>
            <person name="Cichocki N."/>
            <person name="Veneault-Fourrey C."/>
            <person name="LaButti K."/>
            <person name="Lindquist E.A."/>
            <person name="Lipzen A."/>
            <person name="Lundell T."/>
            <person name="Morin E."/>
            <person name="Murat C."/>
            <person name="Riley R."/>
            <person name="Ohm R."/>
            <person name="Sun H."/>
            <person name="Tunlid A."/>
            <person name="Henrissat B."/>
            <person name="Grigoriev I.V."/>
            <person name="Hibbett D.S."/>
            <person name="Martin F."/>
        </authorList>
    </citation>
    <scope>NUCLEOTIDE SEQUENCE [LARGE SCALE GENOMIC DNA]</scope>
    <source>
        <strain evidence="19">Ve08.2h10</strain>
    </source>
</reference>
<evidence type="ECO:0000256" key="6">
    <source>
        <dbReference type="ARBA" id="ARBA00022741"/>
    </source>
</evidence>
<name>A0A0D0E9I4_9AGAM</name>
<dbReference type="SMART" id="SM01123">
    <property type="entry name" value="DBP10CT"/>
    <property type="match status" value="1"/>
</dbReference>
<dbReference type="InParanoid" id="A0A0D0E9I4"/>
<keyword evidence="19" id="KW-1185">Reference proteome</keyword>
<dbReference type="GO" id="GO:0042254">
    <property type="term" value="P:ribosome biogenesis"/>
    <property type="evidence" value="ECO:0007669"/>
    <property type="project" value="UniProtKB-KW"/>
</dbReference>
<comment type="function">
    <text evidence="1">ATP-binding RNA helicase involved in the biogenesis of 60S ribosomal subunits and is required for the normal formation of 25S and 5.8S rRNAs.</text>
</comment>
<dbReference type="Pfam" id="PF08147">
    <property type="entry name" value="DBP10CT"/>
    <property type="match status" value="1"/>
</dbReference>
<dbReference type="SMART" id="SM00490">
    <property type="entry name" value="HELICc"/>
    <property type="match status" value="1"/>
</dbReference>
<feature type="domain" description="Helicase C-terminal" evidence="16">
    <location>
        <begin position="388"/>
        <end position="536"/>
    </location>
</feature>
<evidence type="ECO:0000259" key="15">
    <source>
        <dbReference type="PROSITE" id="PS51192"/>
    </source>
</evidence>
<proteinExistence type="inferred from homology"/>
<dbReference type="GO" id="GO:0005829">
    <property type="term" value="C:cytosol"/>
    <property type="evidence" value="ECO:0007669"/>
    <property type="project" value="TreeGrafter"/>
</dbReference>
<dbReference type="InterPro" id="IPR000629">
    <property type="entry name" value="RNA-helicase_DEAD-box_CS"/>
</dbReference>
<dbReference type="SMART" id="SM00487">
    <property type="entry name" value="DEXDc"/>
    <property type="match status" value="1"/>
</dbReference>
<feature type="short sequence motif" description="Q motif" evidence="13">
    <location>
        <begin position="96"/>
        <end position="124"/>
    </location>
</feature>
<dbReference type="InterPro" id="IPR027417">
    <property type="entry name" value="P-loop_NTPase"/>
</dbReference>
<dbReference type="CDD" id="cd18787">
    <property type="entry name" value="SF2_C_DEAD"/>
    <property type="match status" value="1"/>
</dbReference>
<feature type="compositionally biased region" description="Basic residues" evidence="14">
    <location>
        <begin position="961"/>
        <end position="974"/>
    </location>
</feature>
<dbReference type="InterPro" id="IPR050079">
    <property type="entry name" value="DEAD_box_RNA_helicase"/>
</dbReference>
<comment type="similarity">
    <text evidence="3">Belongs to the DEAD box helicase family. DDX54/DBP10 subfamily.</text>
</comment>
<dbReference type="GO" id="GO:0005524">
    <property type="term" value="F:ATP binding"/>
    <property type="evidence" value="ECO:0007669"/>
    <property type="project" value="UniProtKB-KW"/>
</dbReference>
<dbReference type="PANTHER" id="PTHR47959:SF8">
    <property type="entry name" value="RNA HELICASE"/>
    <property type="match status" value="1"/>
</dbReference>
<evidence type="ECO:0000256" key="4">
    <source>
        <dbReference type="ARBA" id="ARBA00012552"/>
    </source>
</evidence>
<dbReference type="EC" id="3.6.4.13" evidence="4"/>
<evidence type="ECO:0000313" key="18">
    <source>
        <dbReference type="EMBL" id="KIK99424.1"/>
    </source>
</evidence>
<dbReference type="GO" id="GO:0003723">
    <property type="term" value="F:RNA binding"/>
    <property type="evidence" value="ECO:0007669"/>
    <property type="project" value="UniProtKB-KW"/>
</dbReference>
<dbReference type="PROSITE" id="PS00039">
    <property type="entry name" value="DEAD_ATP_HELICASE"/>
    <property type="match status" value="1"/>
</dbReference>
<keyword evidence="10" id="KW-0694">RNA-binding</keyword>
<evidence type="ECO:0000256" key="10">
    <source>
        <dbReference type="ARBA" id="ARBA00022884"/>
    </source>
</evidence>
<gene>
    <name evidence="18" type="ORF">PAXRUDRAFT_822779</name>
</gene>
<evidence type="ECO:0000256" key="5">
    <source>
        <dbReference type="ARBA" id="ARBA00022517"/>
    </source>
</evidence>
<feature type="compositionally biased region" description="Basic and acidic residues" evidence="14">
    <location>
        <begin position="941"/>
        <end position="960"/>
    </location>
</feature>
<evidence type="ECO:0000256" key="13">
    <source>
        <dbReference type="PROSITE-ProRule" id="PRU00552"/>
    </source>
</evidence>
<evidence type="ECO:0000256" key="9">
    <source>
        <dbReference type="ARBA" id="ARBA00022840"/>
    </source>
</evidence>
<dbReference type="OrthoDB" id="10261375at2759"/>
<keyword evidence="5" id="KW-0690">Ribosome biogenesis</keyword>
<dbReference type="InterPro" id="IPR011545">
    <property type="entry name" value="DEAD/DEAH_box_helicase_dom"/>
</dbReference>
<evidence type="ECO:0000256" key="3">
    <source>
        <dbReference type="ARBA" id="ARBA00010379"/>
    </source>
</evidence>
<feature type="region of interest" description="Disordered" evidence="14">
    <location>
        <begin position="854"/>
        <end position="974"/>
    </location>
</feature>
<evidence type="ECO:0000256" key="8">
    <source>
        <dbReference type="ARBA" id="ARBA00022806"/>
    </source>
</evidence>
<evidence type="ECO:0000313" key="19">
    <source>
        <dbReference type="Proteomes" id="UP000054538"/>
    </source>
</evidence>
<evidence type="ECO:0000259" key="16">
    <source>
        <dbReference type="PROSITE" id="PS51194"/>
    </source>
</evidence>
<dbReference type="InterPro" id="IPR001650">
    <property type="entry name" value="Helicase_C-like"/>
</dbReference>
<dbReference type="GO" id="GO:0005730">
    <property type="term" value="C:nucleolus"/>
    <property type="evidence" value="ECO:0007669"/>
    <property type="project" value="UniProtKB-SubCell"/>
</dbReference>
<feature type="compositionally biased region" description="Basic and acidic residues" evidence="14">
    <location>
        <begin position="881"/>
        <end position="913"/>
    </location>
</feature>
<comment type="catalytic activity">
    <reaction evidence="12">
        <text>ATP + H2O = ADP + phosphate + H(+)</text>
        <dbReference type="Rhea" id="RHEA:13065"/>
        <dbReference type="ChEBI" id="CHEBI:15377"/>
        <dbReference type="ChEBI" id="CHEBI:15378"/>
        <dbReference type="ChEBI" id="CHEBI:30616"/>
        <dbReference type="ChEBI" id="CHEBI:43474"/>
        <dbReference type="ChEBI" id="CHEBI:456216"/>
        <dbReference type="EC" id="3.6.4.13"/>
    </reaction>
</comment>
<dbReference type="InterPro" id="IPR014001">
    <property type="entry name" value="Helicase_ATP-bd"/>
</dbReference>
<dbReference type="Gene3D" id="3.40.50.300">
    <property type="entry name" value="P-loop containing nucleotide triphosphate hydrolases"/>
    <property type="match status" value="2"/>
</dbReference>
<dbReference type="STRING" id="930991.A0A0D0E9I4"/>
<feature type="compositionally biased region" description="Acidic residues" evidence="14">
    <location>
        <begin position="11"/>
        <end position="29"/>
    </location>
</feature>
<dbReference type="FunCoup" id="A0A0D0E9I4">
    <property type="interactions" value="736"/>
</dbReference>
<protein>
    <recommendedName>
        <fullName evidence="4">RNA helicase</fullName>
        <ecNumber evidence="4">3.6.4.13</ecNumber>
    </recommendedName>
</protein>
<dbReference type="InterPro" id="IPR014014">
    <property type="entry name" value="RNA_helicase_DEAD_Q_motif"/>
</dbReference>
<feature type="compositionally biased region" description="Basic residues" evidence="14">
    <location>
        <begin position="382"/>
        <end position="393"/>
    </location>
</feature>
<evidence type="ECO:0000259" key="17">
    <source>
        <dbReference type="PROSITE" id="PS51195"/>
    </source>
</evidence>
<organism evidence="18 19">
    <name type="scientific">Paxillus rubicundulus Ve08.2h10</name>
    <dbReference type="NCBI Taxonomy" id="930991"/>
    <lineage>
        <taxon>Eukaryota</taxon>
        <taxon>Fungi</taxon>
        <taxon>Dikarya</taxon>
        <taxon>Basidiomycota</taxon>
        <taxon>Agaricomycotina</taxon>
        <taxon>Agaricomycetes</taxon>
        <taxon>Agaricomycetidae</taxon>
        <taxon>Boletales</taxon>
        <taxon>Paxilineae</taxon>
        <taxon>Paxillaceae</taxon>
        <taxon>Paxillus</taxon>
    </lineage>
</organism>
<dbReference type="PANTHER" id="PTHR47959">
    <property type="entry name" value="ATP-DEPENDENT RNA HELICASE RHLE-RELATED"/>
    <property type="match status" value="1"/>
</dbReference>
<evidence type="ECO:0000256" key="2">
    <source>
        <dbReference type="ARBA" id="ARBA00004123"/>
    </source>
</evidence>
<dbReference type="PROSITE" id="PS51192">
    <property type="entry name" value="HELICASE_ATP_BIND_1"/>
    <property type="match status" value="1"/>
</dbReference>
<dbReference type="HOGENOM" id="CLU_003041_5_2_1"/>
<dbReference type="PROSITE" id="PS51194">
    <property type="entry name" value="HELICASE_CTER"/>
    <property type="match status" value="1"/>
</dbReference>
<keyword evidence="8" id="KW-0347">Helicase</keyword>
<keyword evidence="7" id="KW-0378">Hydrolase</keyword>
<dbReference type="GO" id="GO:0010467">
    <property type="term" value="P:gene expression"/>
    <property type="evidence" value="ECO:0007669"/>
    <property type="project" value="UniProtKB-ARBA"/>
</dbReference>
<keyword evidence="9" id="KW-0067">ATP-binding</keyword>
<evidence type="ECO:0000256" key="7">
    <source>
        <dbReference type="ARBA" id="ARBA00022801"/>
    </source>
</evidence>
<dbReference type="GO" id="GO:0016887">
    <property type="term" value="F:ATP hydrolysis activity"/>
    <property type="evidence" value="ECO:0007669"/>
    <property type="project" value="RHEA"/>
</dbReference>
<dbReference type="Proteomes" id="UP000054538">
    <property type="component" value="Unassembled WGS sequence"/>
</dbReference>
<dbReference type="EMBL" id="KN824860">
    <property type="protein sequence ID" value="KIK99424.1"/>
    <property type="molecule type" value="Genomic_DNA"/>
</dbReference>
<evidence type="ECO:0000256" key="1">
    <source>
        <dbReference type="ARBA" id="ARBA00003706"/>
    </source>
</evidence>
<dbReference type="InterPro" id="IPR012541">
    <property type="entry name" value="DBP10_C"/>
</dbReference>
<feature type="region of interest" description="Disordered" evidence="14">
    <location>
        <begin position="370"/>
        <end position="393"/>
    </location>
</feature>
<comment type="subcellular location">
    <subcellularLocation>
        <location evidence="2">Nucleus</location>
    </subcellularLocation>
</comment>
<dbReference type="Pfam" id="PF00271">
    <property type="entry name" value="Helicase_C"/>
    <property type="match status" value="1"/>
</dbReference>
<dbReference type="PROSITE" id="PS51195">
    <property type="entry name" value="Q_MOTIF"/>
    <property type="match status" value="1"/>
</dbReference>
<keyword evidence="11" id="KW-0539">Nucleus</keyword>
<feature type="domain" description="DEAD-box RNA helicase Q" evidence="17">
    <location>
        <begin position="96"/>
        <end position="124"/>
    </location>
</feature>
<evidence type="ECO:0000256" key="12">
    <source>
        <dbReference type="ARBA" id="ARBA00047984"/>
    </source>
</evidence>
<dbReference type="SUPFAM" id="SSF52540">
    <property type="entry name" value="P-loop containing nucleoside triphosphate hydrolases"/>
    <property type="match status" value="2"/>
</dbReference>